<sequence>MYKLTPQYQQISIFDFNQPGGLQLSSDNRWVQLADSLEWNKYEERYAEQFPSKTGRPGIPFRIAFGAYIIQKATGASDRKLCELIAENSYYQYFLGLPSFQPECPFTYSAMVYFRKRFTPEFLMEVNEMILAAFDVTPEHREDKLEVPNGTALPDNMGTLILNATCSPSNIRYPQDFSLLNEAREHLEGMIDYFNDTYHPWAKPRTYREIARKDYLKLAKSKRRSAKAVRMQIRRELFNLARDMRYIEQYLAAGYELPEKYRQLYQTIQKLYEQQKYMYDHKTHRIEHRIVSLRQPHLRPIVRGKVKAPVEFGAKYDVSIDEKGHARMEKLSFDPYNEGGVLTDAVERYKTRTGHYPTKVLVDQIYRTRTNREFCKQRGIRMSGPRLGRPPKEKPKPTKEEYQDNVDIIEVERFFSLDKHCYGAGLIMTKLPETTLSSIAMSVLVGNLFRIPTGSLFLLYFVDSGVESESQHYMELAD</sequence>
<organism evidence="4 5">
    <name type="scientific">Dialister hominis</name>
    <dbReference type="NCBI Taxonomy" id="2582419"/>
    <lineage>
        <taxon>Bacteria</taxon>
        <taxon>Bacillati</taxon>
        <taxon>Bacillota</taxon>
        <taxon>Negativicutes</taxon>
        <taxon>Veillonellales</taxon>
        <taxon>Veillonellaceae</taxon>
        <taxon>Dialister</taxon>
    </lineage>
</organism>
<dbReference type="Proteomes" id="UP000320585">
    <property type="component" value="Chromosome"/>
</dbReference>
<feature type="domain" description="Transposase DDE" evidence="3">
    <location>
        <begin position="360"/>
        <end position="448"/>
    </location>
</feature>
<dbReference type="EMBL" id="AP019697">
    <property type="protein sequence ID" value="BBK25900.1"/>
    <property type="molecule type" value="Genomic_DNA"/>
</dbReference>
<dbReference type="PANTHER" id="PTHR33803:SF3">
    <property type="entry name" value="BLL1974 PROTEIN"/>
    <property type="match status" value="1"/>
</dbReference>
<feature type="region of interest" description="Disordered" evidence="1">
    <location>
        <begin position="381"/>
        <end position="401"/>
    </location>
</feature>
<accession>A0A8D5A6W7</accession>
<protein>
    <submittedName>
        <fullName evidence="4">Transposase</fullName>
    </submittedName>
</protein>
<dbReference type="NCBIfam" id="NF033578">
    <property type="entry name" value="transpos_IS5_1"/>
    <property type="match status" value="1"/>
</dbReference>
<dbReference type="InterPro" id="IPR025668">
    <property type="entry name" value="Tnp_DDE_dom"/>
</dbReference>
<dbReference type="InterPro" id="IPR047710">
    <property type="entry name" value="Transpos_IS5-like"/>
</dbReference>
<reference evidence="5" key="1">
    <citation type="submission" date="2019-05" db="EMBL/GenBank/DDBJ databases">
        <title>Complete genome sequencing of Dialister sp. strain 5BBH33.</title>
        <authorList>
            <person name="Sakamoto M."/>
            <person name="Murakami T."/>
            <person name="Mori H."/>
        </authorList>
    </citation>
    <scope>NUCLEOTIDE SEQUENCE [LARGE SCALE GENOMIC DNA]</scope>
    <source>
        <strain evidence="5">5BBH33</strain>
    </source>
</reference>
<dbReference type="Pfam" id="PF13586">
    <property type="entry name" value="DDE_Tnp_1_2"/>
    <property type="match status" value="1"/>
</dbReference>
<evidence type="ECO:0000313" key="5">
    <source>
        <dbReference type="Proteomes" id="UP000320585"/>
    </source>
</evidence>
<dbReference type="AlphaFoldDB" id="A0A8D5A6W7"/>
<dbReference type="GeneID" id="92717044"/>
<dbReference type="RefSeq" id="WP_143332861.1">
    <property type="nucleotide sequence ID" value="NZ_AP019697.1"/>
</dbReference>
<dbReference type="InterPro" id="IPR008490">
    <property type="entry name" value="Transposase_InsH_N"/>
</dbReference>
<name>A0A8D5A6W7_9FIRM</name>
<evidence type="ECO:0000256" key="1">
    <source>
        <dbReference type="SAM" id="MobiDB-lite"/>
    </source>
</evidence>
<dbReference type="KEGG" id="dho:Dia5BBH33_18350"/>
<keyword evidence="5" id="KW-1185">Reference proteome</keyword>
<dbReference type="Pfam" id="PF05598">
    <property type="entry name" value="DUF772"/>
    <property type="match status" value="1"/>
</dbReference>
<dbReference type="OrthoDB" id="9770860at2"/>
<evidence type="ECO:0000259" key="2">
    <source>
        <dbReference type="Pfam" id="PF05598"/>
    </source>
</evidence>
<feature type="compositionally biased region" description="Basic and acidic residues" evidence="1">
    <location>
        <begin position="390"/>
        <end position="401"/>
    </location>
</feature>
<proteinExistence type="predicted"/>
<evidence type="ECO:0000313" key="4">
    <source>
        <dbReference type="EMBL" id="BBK25900.1"/>
    </source>
</evidence>
<evidence type="ECO:0000259" key="3">
    <source>
        <dbReference type="Pfam" id="PF13586"/>
    </source>
</evidence>
<feature type="domain" description="Transposase InsH N-terminal" evidence="2">
    <location>
        <begin position="24"/>
        <end position="117"/>
    </location>
</feature>
<gene>
    <name evidence="4" type="ORF">Dia5BBH33_18350</name>
</gene>
<dbReference type="PANTHER" id="PTHR33803">
    <property type="entry name" value="IS1478 TRANSPOSASE"/>
    <property type="match status" value="1"/>
</dbReference>